<protein>
    <recommendedName>
        <fullName evidence="1">SGNH hydrolase-type esterase domain-containing protein</fullName>
    </recommendedName>
</protein>
<evidence type="ECO:0000313" key="2">
    <source>
        <dbReference type="EMBL" id="TQS41141.1"/>
    </source>
</evidence>
<evidence type="ECO:0000259" key="1">
    <source>
        <dbReference type="Pfam" id="PF13472"/>
    </source>
</evidence>
<dbReference type="EMBL" id="VIRS01000029">
    <property type="protein sequence ID" value="TQS41141.1"/>
    <property type="molecule type" value="Genomic_DNA"/>
</dbReference>
<gene>
    <name evidence="2" type="ORF">FL583_30855</name>
</gene>
<dbReference type="Pfam" id="PF13472">
    <property type="entry name" value="Lipase_GDSL_2"/>
    <property type="match status" value="1"/>
</dbReference>
<dbReference type="PANTHER" id="PTHR30383:SF5">
    <property type="entry name" value="SGNH HYDROLASE-TYPE ESTERASE DOMAIN-CONTAINING PROTEIN"/>
    <property type="match status" value="1"/>
</dbReference>
<feature type="domain" description="SGNH hydrolase-type esterase" evidence="1">
    <location>
        <begin position="93"/>
        <end position="267"/>
    </location>
</feature>
<keyword evidence="3" id="KW-1185">Reference proteome</keyword>
<dbReference type="InterPro" id="IPR013830">
    <property type="entry name" value="SGNH_hydro"/>
</dbReference>
<organism evidence="2 3">
    <name type="scientific">Cryptosporangium phraense</name>
    <dbReference type="NCBI Taxonomy" id="2593070"/>
    <lineage>
        <taxon>Bacteria</taxon>
        <taxon>Bacillati</taxon>
        <taxon>Actinomycetota</taxon>
        <taxon>Actinomycetes</taxon>
        <taxon>Cryptosporangiales</taxon>
        <taxon>Cryptosporangiaceae</taxon>
        <taxon>Cryptosporangium</taxon>
    </lineage>
</organism>
<accession>A0A545AIJ6</accession>
<dbReference type="Proteomes" id="UP000317982">
    <property type="component" value="Unassembled WGS sequence"/>
</dbReference>
<reference evidence="2 3" key="1">
    <citation type="submission" date="2019-07" db="EMBL/GenBank/DDBJ databases">
        <title>Cryptosporangium phraense sp. nov., isolated from plant litter.</title>
        <authorList>
            <person name="Suriyachadkun C."/>
        </authorList>
    </citation>
    <scope>NUCLEOTIDE SEQUENCE [LARGE SCALE GENOMIC DNA]</scope>
    <source>
        <strain evidence="2 3">A-T 5661</strain>
    </source>
</reference>
<name>A0A545AIJ6_9ACTN</name>
<dbReference type="AlphaFoldDB" id="A0A545AIJ6"/>
<comment type="caution">
    <text evidence="2">The sequence shown here is derived from an EMBL/GenBank/DDBJ whole genome shotgun (WGS) entry which is preliminary data.</text>
</comment>
<dbReference type="PANTHER" id="PTHR30383">
    <property type="entry name" value="THIOESTERASE 1/PROTEASE 1/LYSOPHOSPHOLIPASE L1"/>
    <property type="match status" value="1"/>
</dbReference>
<proteinExistence type="predicted"/>
<dbReference type="OrthoDB" id="9794725at2"/>
<dbReference type="Gene3D" id="3.40.50.1110">
    <property type="entry name" value="SGNH hydrolase"/>
    <property type="match status" value="1"/>
</dbReference>
<dbReference type="RefSeq" id="WP_142708390.1">
    <property type="nucleotide sequence ID" value="NZ_VIRS01000029.1"/>
</dbReference>
<dbReference type="InterPro" id="IPR036514">
    <property type="entry name" value="SGNH_hydro_sf"/>
</dbReference>
<sequence>MINTRVYTDDERRHFLRYTRTDRWPLLGRFPIGADRHTGLLAGMLSCPPGLIDELSASLDDELRAAAAELLSDDAYRRAVRSLPYRPGERVVAVGDSITADRLGWFELLAASLELDGEPRPTLVNLSVSGNTTADVIERFDLLEAAEPSRVLLMLGTNDARSHGRTSRFRMATAAETERNLRALAGLITEDLGAEVTMITPTAVDQVRVDRAFADAPVHWDAAEIAELADVVRAVDPAAIDLHARTRTARPGNLEDDGVHPTVAGQRFILTCVLARLVEPAGSFGSDSGALPVLG</sequence>
<dbReference type="GO" id="GO:0004622">
    <property type="term" value="F:phosphatidylcholine lysophospholipase activity"/>
    <property type="evidence" value="ECO:0007669"/>
    <property type="project" value="TreeGrafter"/>
</dbReference>
<dbReference type="InParanoid" id="A0A545AIJ6"/>
<evidence type="ECO:0000313" key="3">
    <source>
        <dbReference type="Proteomes" id="UP000317982"/>
    </source>
</evidence>
<dbReference type="SUPFAM" id="SSF52266">
    <property type="entry name" value="SGNH hydrolase"/>
    <property type="match status" value="1"/>
</dbReference>
<dbReference type="InterPro" id="IPR051532">
    <property type="entry name" value="Ester_Hydrolysis_Enzymes"/>
</dbReference>